<evidence type="ECO:0000313" key="1">
    <source>
        <dbReference type="EMBL" id="AON97499.1"/>
    </source>
</evidence>
<name>A0A1C9EI68_9CAUD</name>
<sequence length="75" mass="8699">MSDRVEIEVEYRVRAKIELPEGQDYADFIDSPEVWEDALVNDLMHSGDTGEFSRYVKAIRVDTSDSTDDPDWMEL</sequence>
<dbReference type="EMBL" id="KX557288">
    <property type="protein sequence ID" value="AON97499.1"/>
    <property type="molecule type" value="Genomic_DNA"/>
</dbReference>
<protein>
    <submittedName>
        <fullName evidence="1">Uncharacterized protein</fullName>
    </submittedName>
</protein>
<dbReference type="KEGG" id="vg:80018776"/>
<organism evidence="1 2">
    <name type="scientific">Rhodococcus phage ChewyVIII</name>
    <dbReference type="NCBI Taxonomy" id="1887657"/>
    <lineage>
        <taxon>Viruses</taxon>
        <taxon>Duplodnaviria</taxon>
        <taxon>Heunggongvirae</taxon>
        <taxon>Uroviricota</taxon>
        <taxon>Caudoviricetes</taxon>
        <taxon>Chewyvirus</taxon>
        <taxon>Chewyvirus chewyVIII</taxon>
    </lineage>
</organism>
<keyword evidence="2" id="KW-1185">Reference proteome</keyword>
<evidence type="ECO:0000313" key="2">
    <source>
        <dbReference type="Proteomes" id="UP000221751"/>
    </source>
</evidence>
<accession>A0A1C9EI68</accession>
<dbReference type="Proteomes" id="UP000221751">
    <property type="component" value="Segment"/>
</dbReference>
<proteinExistence type="predicted"/>
<dbReference type="RefSeq" id="YP_010754195.1">
    <property type="nucleotide sequence ID" value="NC_073456.1"/>
</dbReference>
<reference evidence="2" key="1">
    <citation type="submission" date="2016-07" db="EMBL/GenBank/DDBJ databases">
        <authorList>
            <person name="Florea S."/>
            <person name="Webb J.S."/>
            <person name="Jaromczyk J."/>
            <person name="Schardl C.L."/>
        </authorList>
    </citation>
    <scope>NUCLEOTIDE SEQUENCE [LARGE SCALE GENOMIC DNA]</scope>
</reference>
<gene>
    <name evidence="1" type="primary">78</name>
    <name evidence="1" type="ORF">SEA_CHEWYVIII_78</name>
</gene>
<dbReference type="GeneID" id="80018776"/>